<evidence type="ECO:0000256" key="9">
    <source>
        <dbReference type="ARBA" id="ARBA00023167"/>
    </source>
</evidence>
<comment type="cofactor">
    <cofactor evidence="1 12">
        <name>FAD</name>
        <dbReference type="ChEBI" id="CHEBI:57692"/>
    </cofactor>
</comment>
<keyword evidence="7 12" id="KW-0560">Oxidoreductase</keyword>
<dbReference type="EMBL" id="BFAZ01000009">
    <property type="protein sequence ID" value="GBF43617.1"/>
    <property type="molecule type" value="Genomic_DNA"/>
</dbReference>
<dbReference type="EC" id="1.5.1.54" evidence="12"/>
<evidence type="ECO:0000256" key="4">
    <source>
        <dbReference type="ARBA" id="ARBA00022605"/>
    </source>
</evidence>
<sequence>MHISEILGKKQTTISFEFFPPKNEEASEDLFRNIQELSQMNPAYVSVTYGAGGSTRDLTHDLVVKLQEETGLTIVSHLTCVGSTKEEIGEILKRYQKSGIHNIMALRGDPPKGQNEFQKTENGFEYAGELVGFIKGNYPNMGIGVAGFPEGHPSTPNRLKEIEYLKWKVDQGADYICTQLFFNNDYFYDFVERCEIAGIKVPIIAGIMPITSRKGMARMAELSLGTNFPAKLLKSLSRAEDDTYAENVGIHWATEQVRDLLDHKIAGIHMYTLNKSKATRKIYESLGIRNFDRIV</sequence>
<dbReference type="NCBIfam" id="TIGR00676">
    <property type="entry name" value="fadh2"/>
    <property type="match status" value="1"/>
</dbReference>
<evidence type="ECO:0000256" key="7">
    <source>
        <dbReference type="ARBA" id="ARBA00023002"/>
    </source>
</evidence>
<evidence type="ECO:0000256" key="12">
    <source>
        <dbReference type="RuleBase" id="RU003862"/>
    </source>
</evidence>
<dbReference type="GO" id="GO:0035999">
    <property type="term" value="P:tetrahydrofolate interconversion"/>
    <property type="evidence" value="ECO:0007669"/>
    <property type="project" value="UniProtKB-UniPathway"/>
</dbReference>
<organism evidence="13 14">
    <name type="scientific">Leptospira ellinghausenii</name>
    <dbReference type="NCBI Taxonomy" id="1917822"/>
    <lineage>
        <taxon>Bacteria</taxon>
        <taxon>Pseudomonadati</taxon>
        <taxon>Spirochaetota</taxon>
        <taxon>Spirochaetia</taxon>
        <taxon>Leptospirales</taxon>
        <taxon>Leptospiraceae</taxon>
        <taxon>Leptospira</taxon>
    </lineage>
</organism>
<name>A0A2P2DG55_9LEPT</name>
<comment type="pathway">
    <text evidence="2 12">One-carbon metabolism; tetrahydrofolate interconversion.</text>
</comment>
<comment type="similarity">
    <text evidence="3 12">Belongs to the methylenetetrahydrofolate reductase family.</text>
</comment>
<dbReference type="Gene3D" id="3.20.20.220">
    <property type="match status" value="1"/>
</dbReference>
<dbReference type="Pfam" id="PF02219">
    <property type="entry name" value="MTHFR"/>
    <property type="match status" value="1"/>
</dbReference>
<keyword evidence="14" id="KW-1185">Reference proteome</keyword>
<dbReference type="Proteomes" id="UP000245206">
    <property type="component" value="Unassembled WGS sequence"/>
</dbReference>
<evidence type="ECO:0000313" key="13">
    <source>
        <dbReference type="EMBL" id="GBF43617.1"/>
    </source>
</evidence>
<dbReference type="InterPro" id="IPR003171">
    <property type="entry name" value="Mehydrof_redctse-like"/>
</dbReference>
<dbReference type="InterPro" id="IPR029041">
    <property type="entry name" value="FAD-linked_oxidoreductase-like"/>
</dbReference>
<gene>
    <name evidence="13" type="primary">metF</name>
    <name evidence="13" type="ORF">LPTSP2_29200</name>
</gene>
<evidence type="ECO:0000256" key="6">
    <source>
        <dbReference type="ARBA" id="ARBA00022827"/>
    </source>
</evidence>
<evidence type="ECO:0000256" key="1">
    <source>
        <dbReference type="ARBA" id="ARBA00001974"/>
    </source>
</evidence>
<dbReference type="CDD" id="cd00537">
    <property type="entry name" value="MTHFR"/>
    <property type="match status" value="1"/>
</dbReference>
<comment type="catalytic activity">
    <reaction evidence="11">
        <text>(6S)-5-methyl-5,6,7,8-tetrahydrofolate + NAD(+) = (6R)-5,10-methylene-5,6,7,8-tetrahydrofolate + NADH + H(+)</text>
        <dbReference type="Rhea" id="RHEA:19821"/>
        <dbReference type="ChEBI" id="CHEBI:15378"/>
        <dbReference type="ChEBI" id="CHEBI:15636"/>
        <dbReference type="ChEBI" id="CHEBI:18608"/>
        <dbReference type="ChEBI" id="CHEBI:57540"/>
        <dbReference type="ChEBI" id="CHEBI:57945"/>
        <dbReference type="EC" id="1.5.1.54"/>
    </reaction>
    <physiologicalReaction direction="right-to-left" evidence="11">
        <dbReference type="Rhea" id="RHEA:19823"/>
    </physiologicalReaction>
</comment>
<dbReference type="PANTHER" id="PTHR45754">
    <property type="entry name" value="METHYLENETETRAHYDROFOLATE REDUCTASE"/>
    <property type="match status" value="1"/>
</dbReference>
<dbReference type="SUPFAM" id="SSF51730">
    <property type="entry name" value="FAD-linked oxidoreductase"/>
    <property type="match status" value="1"/>
</dbReference>
<dbReference type="GO" id="GO:0071949">
    <property type="term" value="F:FAD binding"/>
    <property type="evidence" value="ECO:0007669"/>
    <property type="project" value="TreeGrafter"/>
</dbReference>
<keyword evidence="9" id="KW-0486">Methionine biosynthesis</keyword>
<protein>
    <recommendedName>
        <fullName evidence="12">Methylenetetrahydrofolate reductase</fullName>
        <ecNumber evidence="12">1.5.1.54</ecNumber>
    </recommendedName>
</protein>
<dbReference type="OrthoDB" id="9812555at2"/>
<proteinExistence type="inferred from homology"/>
<reference evidence="14" key="1">
    <citation type="journal article" date="2019" name="Microbiol. Immunol.">
        <title>Molecular and phenotypic characterization of Leptospira johnsonii sp. nov., Leptospira ellinghausenii sp. nov. and Leptospira ryugenii sp. nov. isolated from soil and water in Japan.</title>
        <authorList>
            <person name="Masuzawa T."/>
            <person name="Saito M."/>
            <person name="Nakao R."/>
            <person name="Nikaido Y."/>
            <person name="Matsumoto M."/>
            <person name="Ogawa M."/>
            <person name="Yokoyama M."/>
            <person name="Hidaka Y."/>
            <person name="Tomita J."/>
            <person name="Sakakibara K."/>
            <person name="Suzuki K."/>
            <person name="Yasuda S."/>
            <person name="Sato H."/>
            <person name="Yamaguchi M."/>
            <person name="Yoshida S.I."/>
            <person name="Koizumi N."/>
            <person name="Kawamura Y."/>
        </authorList>
    </citation>
    <scope>NUCLEOTIDE SEQUENCE [LARGE SCALE GENOMIC DNA]</scope>
    <source>
        <strain evidence="14">E18</strain>
    </source>
</reference>
<evidence type="ECO:0000256" key="2">
    <source>
        <dbReference type="ARBA" id="ARBA00004777"/>
    </source>
</evidence>
<evidence type="ECO:0000313" key="14">
    <source>
        <dbReference type="Proteomes" id="UP000245206"/>
    </source>
</evidence>
<dbReference type="GO" id="GO:0106312">
    <property type="term" value="F:methylenetetrahydrofolate reductase (NADH) activity"/>
    <property type="evidence" value="ECO:0007669"/>
    <property type="project" value="UniProtKB-EC"/>
</dbReference>
<evidence type="ECO:0000256" key="11">
    <source>
        <dbReference type="ARBA" id="ARBA00048628"/>
    </source>
</evidence>
<evidence type="ECO:0000256" key="5">
    <source>
        <dbReference type="ARBA" id="ARBA00022630"/>
    </source>
</evidence>
<comment type="caution">
    <text evidence="13">The sequence shown here is derived from an EMBL/GenBank/DDBJ whole genome shotgun (WGS) entry which is preliminary data.</text>
</comment>
<dbReference type="GO" id="GO:0009086">
    <property type="term" value="P:methionine biosynthetic process"/>
    <property type="evidence" value="ECO:0007669"/>
    <property type="project" value="UniProtKB-KW"/>
</dbReference>
<evidence type="ECO:0000256" key="10">
    <source>
        <dbReference type="ARBA" id="ARBA00034478"/>
    </source>
</evidence>
<dbReference type="GO" id="GO:0005829">
    <property type="term" value="C:cytosol"/>
    <property type="evidence" value="ECO:0007669"/>
    <property type="project" value="InterPro"/>
</dbReference>
<evidence type="ECO:0000256" key="3">
    <source>
        <dbReference type="ARBA" id="ARBA00006743"/>
    </source>
</evidence>
<dbReference type="PANTHER" id="PTHR45754:SF3">
    <property type="entry name" value="METHYLENETETRAHYDROFOLATE REDUCTASE (NADPH)"/>
    <property type="match status" value="1"/>
</dbReference>
<keyword evidence="6 12" id="KW-0274">FAD</keyword>
<keyword evidence="4" id="KW-0028">Amino-acid biosynthesis</keyword>
<dbReference type="AlphaFoldDB" id="A0A2P2DG55"/>
<dbReference type="RefSeq" id="WP_108960515.1">
    <property type="nucleotide sequence ID" value="NZ_BFAZ01000009.1"/>
</dbReference>
<keyword evidence="5 12" id="KW-0285">Flavoprotein</keyword>
<comment type="pathway">
    <text evidence="10">Amino-acid biosynthesis; L-methionine biosynthesis via de novo pathway.</text>
</comment>
<dbReference type="UniPathway" id="UPA00193"/>
<dbReference type="InterPro" id="IPR004620">
    <property type="entry name" value="MTHF_reductase_bac"/>
</dbReference>
<accession>A0A2P2DG55</accession>
<keyword evidence="8" id="KW-0520">NAD</keyword>
<evidence type="ECO:0000256" key="8">
    <source>
        <dbReference type="ARBA" id="ARBA00023027"/>
    </source>
</evidence>